<dbReference type="OrthoDB" id="1717299at2759"/>
<evidence type="ECO:0000313" key="2">
    <source>
        <dbReference type="EMBL" id="MBA0794455.1"/>
    </source>
</evidence>
<accession>A0A7J9GC94</accession>
<name>A0A7J9GC94_9ROSI</name>
<proteinExistence type="predicted"/>
<feature type="domain" description="Reverse transcriptase zinc-binding" evidence="1">
    <location>
        <begin position="97"/>
        <end position="174"/>
    </location>
</feature>
<dbReference type="EMBL" id="JABFAD010000003">
    <property type="protein sequence ID" value="MBA0794455.1"/>
    <property type="molecule type" value="Genomic_DNA"/>
</dbReference>
<evidence type="ECO:0000259" key="1">
    <source>
        <dbReference type="Pfam" id="PF13966"/>
    </source>
</evidence>
<dbReference type="InterPro" id="IPR026960">
    <property type="entry name" value="RVT-Znf"/>
</dbReference>
<dbReference type="AlphaFoldDB" id="A0A7J9GC94"/>
<protein>
    <recommendedName>
        <fullName evidence="1">Reverse transcriptase zinc-binding domain-containing protein</fullName>
    </recommendedName>
</protein>
<gene>
    <name evidence="2" type="ORF">Gohar_018783</name>
</gene>
<dbReference type="Proteomes" id="UP000593560">
    <property type="component" value="Unassembled WGS sequence"/>
</dbReference>
<comment type="caution">
    <text evidence="2">The sequence shown here is derived from an EMBL/GenBank/DDBJ whole genome shotgun (WGS) entry which is preliminary data.</text>
</comment>
<reference evidence="2 3" key="1">
    <citation type="journal article" date="2019" name="Genome Biol. Evol.">
        <title>Insights into the evolution of the New World diploid cottons (Gossypium, subgenus Houzingenia) based on genome sequencing.</title>
        <authorList>
            <person name="Grover C.E."/>
            <person name="Arick M.A. 2nd"/>
            <person name="Thrash A."/>
            <person name="Conover J.L."/>
            <person name="Sanders W.S."/>
            <person name="Peterson D.G."/>
            <person name="Frelichowski J.E."/>
            <person name="Scheffler J.A."/>
            <person name="Scheffler B.E."/>
            <person name="Wendel J.F."/>
        </authorList>
    </citation>
    <scope>NUCLEOTIDE SEQUENCE [LARGE SCALE GENOMIC DNA]</scope>
    <source>
        <strain evidence="2">0</strain>
        <tissue evidence="2">Leaf</tissue>
    </source>
</reference>
<organism evidence="2 3">
    <name type="scientific">Gossypium harknessii</name>
    <dbReference type="NCBI Taxonomy" id="34285"/>
    <lineage>
        <taxon>Eukaryota</taxon>
        <taxon>Viridiplantae</taxon>
        <taxon>Streptophyta</taxon>
        <taxon>Embryophyta</taxon>
        <taxon>Tracheophyta</taxon>
        <taxon>Spermatophyta</taxon>
        <taxon>Magnoliopsida</taxon>
        <taxon>eudicotyledons</taxon>
        <taxon>Gunneridae</taxon>
        <taxon>Pentapetalae</taxon>
        <taxon>rosids</taxon>
        <taxon>malvids</taxon>
        <taxon>Malvales</taxon>
        <taxon>Malvaceae</taxon>
        <taxon>Malvoideae</taxon>
        <taxon>Gossypium</taxon>
    </lineage>
</organism>
<dbReference type="Pfam" id="PF13966">
    <property type="entry name" value="zf-RVT"/>
    <property type="match status" value="1"/>
</dbReference>
<keyword evidence="3" id="KW-1185">Reference proteome</keyword>
<sequence>MGATWLTGDQPYIVQSPRVNGIVNVANLIDERYGIWKEDVVNHTFLKHEARRILSIPFARNGHVNRLRWCLEKSCEYTVRNGYRLLLKGFPGTASNLYSEIDPKKRQLYRQMWQIKVPEKMKIITWRLIHNYVPTRSNLQHKRLVADAACYWCGLEAETSLHVCPDCPYAALVWEQLGVRWDLSSNGQPFGHWLSRLHLTIDQKQALITITIWALWMSRNKLMHEREIQTVRDLCTSVLGYVKELELLQITYPRTASVGIVIRDADGLIVGAACDWKRNMLSAKAAEALAAHIRRGRNRVAHLMENEGFIRRRDMQWVEEGPSAIWATVAAEEREPSRTNP</sequence>
<evidence type="ECO:0000313" key="3">
    <source>
        <dbReference type="Proteomes" id="UP000593560"/>
    </source>
</evidence>